<keyword evidence="9" id="KW-0067">ATP-binding</keyword>
<dbReference type="PANTHER" id="PTHR43395">
    <property type="entry name" value="SENSOR HISTIDINE KINASE CHEA"/>
    <property type="match status" value="1"/>
</dbReference>
<dbReference type="SUPFAM" id="SSF55874">
    <property type="entry name" value="ATPase domain of HSP90 chaperone/DNA topoisomerase II/histidine kinase"/>
    <property type="match status" value="1"/>
</dbReference>
<dbReference type="RefSeq" id="WP_096360604.1">
    <property type="nucleotide sequence ID" value="NZ_AP014879.1"/>
</dbReference>
<dbReference type="CDD" id="cd00088">
    <property type="entry name" value="HPT"/>
    <property type="match status" value="1"/>
</dbReference>
<comment type="catalytic activity">
    <reaction evidence="1">
        <text>ATP + protein L-histidine = ADP + protein N-phospho-L-histidine.</text>
        <dbReference type="EC" id="2.7.13.3"/>
    </reaction>
</comment>
<dbReference type="Gene3D" id="1.20.120.160">
    <property type="entry name" value="HPT domain"/>
    <property type="match status" value="1"/>
</dbReference>
<dbReference type="Gene3D" id="1.10.287.560">
    <property type="entry name" value="Histidine kinase CheA-like, homodimeric domain"/>
    <property type="match status" value="1"/>
</dbReference>
<dbReference type="FunFam" id="3.30.565.10:FF:000016">
    <property type="entry name" value="Chemotaxis protein CheA, putative"/>
    <property type="match status" value="1"/>
</dbReference>
<dbReference type="InterPro" id="IPR051315">
    <property type="entry name" value="Bact_Chemotaxis_CheA"/>
</dbReference>
<feature type="modified residue" description="Phosphohistidine" evidence="12">
    <location>
        <position position="57"/>
    </location>
</feature>
<dbReference type="InterPro" id="IPR036890">
    <property type="entry name" value="HATPase_C_sf"/>
</dbReference>
<evidence type="ECO:0000259" key="15">
    <source>
        <dbReference type="PROSITE" id="PS50894"/>
    </source>
</evidence>
<dbReference type="InParanoid" id="A0A1B4XG53"/>
<dbReference type="PRINTS" id="PR00344">
    <property type="entry name" value="BCTRLSENSOR"/>
</dbReference>
<dbReference type="SMART" id="SM01231">
    <property type="entry name" value="H-kinase_dim"/>
    <property type="match status" value="1"/>
</dbReference>
<evidence type="ECO:0000256" key="1">
    <source>
        <dbReference type="ARBA" id="ARBA00000085"/>
    </source>
</evidence>
<dbReference type="Pfam" id="PF01627">
    <property type="entry name" value="Hpt"/>
    <property type="match status" value="1"/>
</dbReference>
<comment type="function">
    <text evidence="11">Involved in the transmission of sensory signals from the chemoreceptors to the flagellar motors. CheA is autophosphorylated; it can transfer its phosphate group to either CheB or CheY.</text>
</comment>
<dbReference type="EMBL" id="AP014879">
    <property type="protein sequence ID" value="BAV33790.1"/>
    <property type="molecule type" value="Genomic_DNA"/>
</dbReference>
<keyword evidence="8" id="KW-0418">Kinase</keyword>
<keyword evidence="7" id="KW-0547">Nucleotide-binding</keyword>
<evidence type="ECO:0000256" key="3">
    <source>
        <dbReference type="ARBA" id="ARBA00021495"/>
    </source>
</evidence>
<protein>
    <recommendedName>
        <fullName evidence="3">Chemotaxis protein CheA</fullName>
        <ecNumber evidence="2">2.7.13.3</ecNumber>
    </recommendedName>
</protein>
<proteinExistence type="predicted"/>
<dbReference type="Pfam" id="PF01584">
    <property type="entry name" value="CheW"/>
    <property type="match status" value="1"/>
</dbReference>
<dbReference type="InterPro" id="IPR008207">
    <property type="entry name" value="Sig_transdc_His_kin_Hpt_dom"/>
</dbReference>
<dbReference type="SUPFAM" id="SSF50341">
    <property type="entry name" value="CheW-like"/>
    <property type="match status" value="1"/>
</dbReference>
<dbReference type="Gene3D" id="3.30.565.10">
    <property type="entry name" value="Histidine kinase-like ATPase, C-terminal domain"/>
    <property type="match status" value="1"/>
</dbReference>
<dbReference type="GO" id="GO:0006935">
    <property type="term" value="P:chemotaxis"/>
    <property type="evidence" value="ECO:0007669"/>
    <property type="project" value="UniProtKB-KW"/>
</dbReference>
<evidence type="ECO:0000256" key="10">
    <source>
        <dbReference type="ARBA" id="ARBA00023012"/>
    </source>
</evidence>
<dbReference type="GO" id="GO:0005737">
    <property type="term" value="C:cytoplasm"/>
    <property type="evidence" value="ECO:0007669"/>
    <property type="project" value="InterPro"/>
</dbReference>
<sequence length="674" mass="73211">MAIDMRQFHQTFFEESLEGLAGMETELLRLEKAAADNGHAVVAADPEILNTIFRAAHSVKGGSSTFGFEEVAAFAHVLESRLDDLRDGRSRPDRRMISLLLLSVDCLRSLIIAARTGKDVDKDAIDGVRAQLENLASENVASAAATVSATPAQASGMAHWDIVFRPHRRLFHNGNDPLRILRELSDLGELKVLADLAALPAWEQLDPEACYLAWSLELIGPVTRETIADVFSWVMDDCTLEVTAHPVQSLAPRSIAEAVASMDSHADTLRVSVPKVDALINTVGELVITQTMLSQLATNFSFDSLSRLFAGIAQLERNTRELQESVMHIRMLPLSFAFNRLPRLVHDMSQKLEKKVELTIHGEQTEIDKTVIDRLIDPLLHLVRNSLDHGIEPPAARLAAGKPETGRIELKAYQKGGNVVIEVRDDGRGLAYDRIFSKAVERGLFPASANPAPEEIAEIIFRPGFSTAEAVSDVSGRGVGMDVVRNNIRSLGGTIEVASQPGRGTCFTVRLPLTLAILDGLSVQVGAHTYILPLVSIVESVRINPEQVSRPAGGAELYGLRKEYMPLLRLYELFHVAPRSTDLAQGLLVIVEADGKKAGLYVDDLLGQQQVVIKSLATHYRKVEGISAATILGDGTVAMILDVTGLIRLAHAGAAREPVPAGAAFTPAVTRILN</sequence>
<evidence type="ECO:0000256" key="2">
    <source>
        <dbReference type="ARBA" id="ARBA00012438"/>
    </source>
</evidence>
<dbReference type="EC" id="2.7.13.3" evidence="2"/>
<dbReference type="InterPro" id="IPR002545">
    <property type="entry name" value="CheW-lke_dom"/>
</dbReference>
<keyword evidence="17" id="KW-1185">Reference proteome</keyword>
<dbReference type="SMART" id="SM00387">
    <property type="entry name" value="HATPase_c"/>
    <property type="match status" value="1"/>
</dbReference>
<evidence type="ECO:0000259" key="14">
    <source>
        <dbReference type="PROSITE" id="PS50851"/>
    </source>
</evidence>
<evidence type="ECO:0000256" key="12">
    <source>
        <dbReference type="PROSITE-ProRule" id="PRU00110"/>
    </source>
</evidence>
<evidence type="ECO:0000256" key="7">
    <source>
        <dbReference type="ARBA" id="ARBA00022741"/>
    </source>
</evidence>
<dbReference type="FunCoup" id="A0A1B4XG53">
    <property type="interactions" value="220"/>
</dbReference>
<dbReference type="Proteomes" id="UP000243180">
    <property type="component" value="Chromosome"/>
</dbReference>
<evidence type="ECO:0000256" key="5">
    <source>
        <dbReference type="ARBA" id="ARBA00022553"/>
    </source>
</evidence>
<dbReference type="SUPFAM" id="SSF47226">
    <property type="entry name" value="Histidine-containing phosphotransfer domain, HPT domain"/>
    <property type="match status" value="1"/>
</dbReference>
<dbReference type="InterPro" id="IPR004105">
    <property type="entry name" value="CheA-like_dim"/>
</dbReference>
<evidence type="ECO:0000256" key="4">
    <source>
        <dbReference type="ARBA" id="ARBA00022500"/>
    </source>
</evidence>
<feature type="domain" description="HPt" evidence="15">
    <location>
        <begin position="1"/>
        <end position="114"/>
    </location>
</feature>
<dbReference type="SMART" id="SM00260">
    <property type="entry name" value="CheW"/>
    <property type="match status" value="1"/>
</dbReference>
<dbReference type="PROSITE" id="PS50894">
    <property type="entry name" value="HPT"/>
    <property type="match status" value="1"/>
</dbReference>
<keyword evidence="4" id="KW-0145">Chemotaxis</keyword>
<feature type="domain" description="Histidine kinase" evidence="13">
    <location>
        <begin position="303"/>
        <end position="515"/>
    </location>
</feature>
<dbReference type="Pfam" id="PF02895">
    <property type="entry name" value="H-kinase_dim"/>
    <property type="match status" value="1"/>
</dbReference>
<dbReference type="OrthoDB" id="9803176at2"/>
<evidence type="ECO:0000313" key="16">
    <source>
        <dbReference type="EMBL" id="BAV33790.1"/>
    </source>
</evidence>
<dbReference type="InterPro" id="IPR037006">
    <property type="entry name" value="CheA-like_homodim_sf"/>
</dbReference>
<dbReference type="CDD" id="cd16916">
    <property type="entry name" value="HATPase_CheA-like"/>
    <property type="match status" value="1"/>
</dbReference>
<evidence type="ECO:0000256" key="8">
    <source>
        <dbReference type="ARBA" id="ARBA00022777"/>
    </source>
</evidence>
<dbReference type="GO" id="GO:0000155">
    <property type="term" value="F:phosphorelay sensor kinase activity"/>
    <property type="evidence" value="ECO:0007669"/>
    <property type="project" value="InterPro"/>
</dbReference>
<dbReference type="InterPro" id="IPR005467">
    <property type="entry name" value="His_kinase_dom"/>
</dbReference>
<dbReference type="InterPro" id="IPR004358">
    <property type="entry name" value="Sig_transdc_His_kin-like_C"/>
</dbReference>
<dbReference type="InterPro" id="IPR036097">
    <property type="entry name" value="HisK_dim/P_sf"/>
</dbReference>
<dbReference type="SMART" id="SM00073">
    <property type="entry name" value="HPT"/>
    <property type="match status" value="1"/>
</dbReference>
<dbReference type="PROSITE" id="PS50109">
    <property type="entry name" value="HIS_KIN"/>
    <property type="match status" value="1"/>
</dbReference>
<dbReference type="InterPro" id="IPR036641">
    <property type="entry name" value="HPT_dom_sf"/>
</dbReference>
<dbReference type="InterPro" id="IPR036061">
    <property type="entry name" value="CheW-like_dom_sf"/>
</dbReference>
<dbReference type="PANTHER" id="PTHR43395:SF10">
    <property type="entry name" value="CHEMOTAXIS PROTEIN CHEA"/>
    <property type="match status" value="1"/>
</dbReference>
<dbReference type="GO" id="GO:0005524">
    <property type="term" value="F:ATP binding"/>
    <property type="evidence" value="ECO:0007669"/>
    <property type="project" value="UniProtKB-KW"/>
</dbReference>
<dbReference type="FunFam" id="2.30.30.40:FF:000048">
    <property type="entry name" value="Chemotaxis protein CheA, putative"/>
    <property type="match status" value="1"/>
</dbReference>
<dbReference type="PROSITE" id="PS50851">
    <property type="entry name" value="CHEW"/>
    <property type="match status" value="1"/>
</dbReference>
<feature type="domain" description="CheW-like" evidence="14">
    <location>
        <begin position="517"/>
        <end position="652"/>
    </location>
</feature>
<dbReference type="InterPro" id="IPR003594">
    <property type="entry name" value="HATPase_dom"/>
</dbReference>
<evidence type="ECO:0000259" key="13">
    <source>
        <dbReference type="PROSITE" id="PS50109"/>
    </source>
</evidence>
<evidence type="ECO:0000256" key="11">
    <source>
        <dbReference type="ARBA" id="ARBA00035100"/>
    </source>
</evidence>
<keyword evidence="10" id="KW-0902">Two-component regulatory system</keyword>
<evidence type="ECO:0000313" key="17">
    <source>
        <dbReference type="Proteomes" id="UP000243180"/>
    </source>
</evidence>
<gene>
    <name evidence="16" type="ORF">SCL_1482</name>
</gene>
<evidence type="ECO:0000256" key="9">
    <source>
        <dbReference type="ARBA" id="ARBA00022840"/>
    </source>
</evidence>
<dbReference type="SUPFAM" id="SSF47384">
    <property type="entry name" value="Homodimeric domain of signal transducing histidine kinase"/>
    <property type="match status" value="1"/>
</dbReference>
<dbReference type="KEGG" id="slim:SCL_1482"/>
<keyword evidence="5 12" id="KW-0597">Phosphoprotein</keyword>
<accession>A0A1B4XG53</accession>
<keyword evidence="6" id="KW-0808">Transferase</keyword>
<dbReference type="CDD" id="cd00731">
    <property type="entry name" value="CheA_reg"/>
    <property type="match status" value="1"/>
</dbReference>
<organism evidence="16 17">
    <name type="scientific">Sulfuricaulis limicola</name>
    <dbReference type="NCBI Taxonomy" id="1620215"/>
    <lineage>
        <taxon>Bacteria</taxon>
        <taxon>Pseudomonadati</taxon>
        <taxon>Pseudomonadota</taxon>
        <taxon>Gammaproteobacteria</taxon>
        <taxon>Acidiferrobacterales</taxon>
        <taxon>Acidiferrobacteraceae</taxon>
        <taxon>Sulfuricaulis</taxon>
    </lineage>
</organism>
<dbReference type="AlphaFoldDB" id="A0A1B4XG53"/>
<evidence type="ECO:0000256" key="6">
    <source>
        <dbReference type="ARBA" id="ARBA00022679"/>
    </source>
</evidence>
<reference evidence="16 17" key="1">
    <citation type="submission" date="2015-05" db="EMBL/GenBank/DDBJ databases">
        <title>Complete genome sequence of a sulfur-oxidizing gammaproteobacterium strain HA5.</title>
        <authorList>
            <person name="Miura A."/>
            <person name="Kojima H."/>
            <person name="Fukui M."/>
        </authorList>
    </citation>
    <scope>NUCLEOTIDE SEQUENCE [LARGE SCALE GENOMIC DNA]</scope>
    <source>
        <strain evidence="16 17">HA5</strain>
    </source>
</reference>
<dbReference type="Gene3D" id="2.30.30.40">
    <property type="entry name" value="SH3 Domains"/>
    <property type="match status" value="1"/>
</dbReference>
<name>A0A1B4XG53_9GAMM</name>
<dbReference type="Pfam" id="PF02518">
    <property type="entry name" value="HATPase_c"/>
    <property type="match status" value="1"/>
</dbReference>